<name>A0A1U9KM16_9PROT</name>
<dbReference type="KEGG" id="nch:A0U93_01425"/>
<dbReference type="SUPFAM" id="SSF53955">
    <property type="entry name" value="Lysozyme-like"/>
    <property type="match status" value="1"/>
</dbReference>
<accession>A0A1U9KM16</accession>
<dbReference type="InterPro" id="IPR000189">
    <property type="entry name" value="Transglyc_AS"/>
</dbReference>
<dbReference type="GO" id="GO:0042597">
    <property type="term" value="C:periplasmic space"/>
    <property type="evidence" value="ECO:0007669"/>
    <property type="project" value="InterPro"/>
</dbReference>
<dbReference type="EMBL" id="CP014691">
    <property type="protein sequence ID" value="AQS86829.1"/>
    <property type="molecule type" value="Genomic_DNA"/>
</dbReference>
<dbReference type="InterPro" id="IPR008258">
    <property type="entry name" value="Transglycosylase_SLT_dom_1"/>
</dbReference>
<dbReference type="Gene3D" id="1.25.20.10">
    <property type="entry name" value="Bacterial muramidases"/>
    <property type="match status" value="1"/>
</dbReference>
<dbReference type="GO" id="GO:0004553">
    <property type="term" value="F:hydrolase activity, hydrolyzing O-glycosyl compounds"/>
    <property type="evidence" value="ECO:0007669"/>
    <property type="project" value="InterPro"/>
</dbReference>
<dbReference type="InterPro" id="IPR023346">
    <property type="entry name" value="Lysozyme-like_dom_sf"/>
</dbReference>
<comment type="similarity">
    <text evidence="1">Belongs to the transglycosylase Slt family.</text>
</comment>
<gene>
    <name evidence="5" type="ORF">A0U93_01425</name>
</gene>
<proteinExistence type="inferred from homology"/>
<dbReference type="GO" id="GO:0008933">
    <property type="term" value="F:peptidoglycan lytic transglycosylase activity"/>
    <property type="evidence" value="ECO:0007669"/>
    <property type="project" value="InterPro"/>
</dbReference>
<evidence type="ECO:0000313" key="6">
    <source>
        <dbReference type="Proteomes" id="UP000188604"/>
    </source>
</evidence>
<dbReference type="SUPFAM" id="SSF48435">
    <property type="entry name" value="Bacterial muramidases"/>
    <property type="match status" value="1"/>
</dbReference>
<evidence type="ECO:0000313" key="5">
    <source>
        <dbReference type="EMBL" id="AQS86829.1"/>
    </source>
</evidence>
<dbReference type="Proteomes" id="UP000188604">
    <property type="component" value="Chromosome"/>
</dbReference>
<dbReference type="AlphaFoldDB" id="A0A1U9KM16"/>
<feature type="domain" description="Transglycosylase SLT" evidence="4">
    <location>
        <begin position="462"/>
        <end position="584"/>
    </location>
</feature>
<dbReference type="RefSeq" id="WP_077805793.1">
    <property type="nucleotide sequence ID" value="NZ_BJXS01000004.1"/>
</dbReference>
<evidence type="ECO:0000256" key="1">
    <source>
        <dbReference type="ARBA" id="ARBA00007734"/>
    </source>
</evidence>
<evidence type="ECO:0000256" key="2">
    <source>
        <dbReference type="ARBA" id="ARBA00009387"/>
    </source>
</evidence>
<evidence type="ECO:0000259" key="4">
    <source>
        <dbReference type="Pfam" id="PF01464"/>
    </source>
</evidence>
<dbReference type="OrthoDB" id="9815002at2"/>
<reference evidence="5 6" key="1">
    <citation type="submission" date="2016-03" db="EMBL/GenBank/DDBJ databases">
        <title>Acetic acid bacteria sequencing.</title>
        <authorList>
            <person name="Brandt J."/>
            <person name="Jakob F."/>
            <person name="Vogel R.F."/>
        </authorList>
    </citation>
    <scope>NUCLEOTIDE SEQUENCE [LARGE SCALE GENOMIC DNA]</scope>
    <source>
        <strain evidence="5 6">NBRC 101099</strain>
    </source>
</reference>
<dbReference type="PANTHER" id="PTHR37423:SF2">
    <property type="entry name" value="MEMBRANE-BOUND LYTIC MUREIN TRANSGLYCOSYLASE C"/>
    <property type="match status" value="1"/>
</dbReference>
<dbReference type="InterPro" id="IPR008939">
    <property type="entry name" value="Lytic_TGlycosylase_superhlx_U"/>
</dbReference>
<keyword evidence="6" id="KW-1185">Reference proteome</keyword>
<dbReference type="STRING" id="320497.A0U93_01425"/>
<dbReference type="GO" id="GO:0000270">
    <property type="term" value="P:peptidoglycan metabolic process"/>
    <property type="evidence" value="ECO:0007669"/>
    <property type="project" value="InterPro"/>
</dbReference>
<comment type="similarity">
    <text evidence="2">Belongs to the virb1 family.</text>
</comment>
<organism evidence="5 6">
    <name type="scientific">Neoasaia chiangmaiensis</name>
    <dbReference type="NCBI Taxonomy" id="320497"/>
    <lineage>
        <taxon>Bacteria</taxon>
        <taxon>Pseudomonadati</taxon>
        <taxon>Pseudomonadota</taxon>
        <taxon>Alphaproteobacteria</taxon>
        <taxon>Acetobacterales</taxon>
        <taxon>Acetobacteraceae</taxon>
        <taxon>Neoasaia</taxon>
    </lineage>
</organism>
<sequence>MRGTHHQFSPGNSARALLLGAILLGATLTPLRAQGSKSIEPMPDRDPAQNEETAFAVPRTPGHHDPVALPRPLSASDAAAVRDILRAQRQGDFDTAVARSKTLKDDTLLGDILADRYLNPGYHPEPAQLRAWLKTYSSLADAGAIQARLIAISPRGSVAPQSFPTPLSPGVTEAPMVAESDPSSHLIARNPLLDRTVAERASWGGKGVLSALHLIDATPGMTDLYAGVLRTELALTLLTTGESGLAFDTASTAFSRSRQRLGRAAYVAGLAAWRDDRIQEASHFFEMASRAPLTSPAIHAGAAYWAARCQRRLDAPGNAAAWLHRASSSTGTFYGILAQQALGRHRSTSGNIFTADDEIALHDPIPVMGEIDVEAVAAAPQGRRLFALLQLGETDRAEALLRRLWPDIAADAALCHSVQLVAAAAGLHDLSEQIATLLAARDGRPADVAGFPVPRLSPRHGFRIDPALVYALTRLESNFDAAASSSAGAHGLMQIRPLTASFVTGPKPTFDTHGVAVINVPPNMVQRLHNPSVNLEIGQLYVLYLASIATHDDDRVDHGDLVHILAAYNAGPGAIQHWEKAAKDGALSDPLLFMETLPSQETRDYVQHALTYLWIYADKLDLPAPSLQRLARAEWPRFAEEQAIAGRDVTFH</sequence>
<dbReference type="Gene3D" id="1.10.530.10">
    <property type="match status" value="1"/>
</dbReference>
<protein>
    <recommendedName>
        <fullName evidence="4">Transglycosylase SLT domain-containing protein</fullName>
    </recommendedName>
</protein>
<evidence type="ECO:0000256" key="3">
    <source>
        <dbReference type="ARBA" id="ARBA00022729"/>
    </source>
</evidence>
<dbReference type="GO" id="GO:0016020">
    <property type="term" value="C:membrane"/>
    <property type="evidence" value="ECO:0007669"/>
    <property type="project" value="InterPro"/>
</dbReference>
<dbReference type="PROSITE" id="PS00922">
    <property type="entry name" value="TRANSGLYCOSYLASE"/>
    <property type="match status" value="1"/>
</dbReference>
<dbReference type="PANTHER" id="PTHR37423">
    <property type="entry name" value="SOLUBLE LYTIC MUREIN TRANSGLYCOSYLASE-RELATED"/>
    <property type="match status" value="1"/>
</dbReference>
<keyword evidence="3" id="KW-0732">Signal</keyword>
<dbReference type="Pfam" id="PF01464">
    <property type="entry name" value="SLT"/>
    <property type="match status" value="1"/>
</dbReference>